<evidence type="ECO:0000313" key="6">
    <source>
        <dbReference type="EMBL" id="STO92198.1"/>
    </source>
</evidence>
<organism evidence="6 7">
    <name type="scientific">Haemophilus pittmaniae</name>
    <dbReference type="NCBI Taxonomy" id="249188"/>
    <lineage>
        <taxon>Bacteria</taxon>
        <taxon>Pseudomonadati</taxon>
        <taxon>Pseudomonadota</taxon>
        <taxon>Gammaproteobacteria</taxon>
        <taxon>Pasteurellales</taxon>
        <taxon>Pasteurellaceae</taxon>
        <taxon>Haemophilus</taxon>
    </lineage>
</organism>
<dbReference type="GO" id="GO:0032259">
    <property type="term" value="P:methylation"/>
    <property type="evidence" value="ECO:0007669"/>
    <property type="project" value="UniProtKB-KW"/>
</dbReference>
<sequence>MRKFFPPPLQALLAALLIRFIPLGQSFSLPWEFPAIILLVAIFIALAALWQFQRQSANIDPHNLAKTTQIVQQGIYAYSRNPMYLSLALGLTAWWLYCGSWLSIIWLVGFVVLIEHLQIRPEERFLKGRFGKAYQVYCNNVRRWF</sequence>
<dbReference type="EMBL" id="UGHS01000001">
    <property type="protein sequence ID" value="STO92198.1"/>
    <property type="molecule type" value="Genomic_DNA"/>
</dbReference>
<keyword evidence="2 5" id="KW-0812">Transmembrane</keyword>
<evidence type="ECO:0000313" key="7">
    <source>
        <dbReference type="Proteomes" id="UP000255264"/>
    </source>
</evidence>
<dbReference type="Pfam" id="PF04191">
    <property type="entry name" value="PEMT"/>
    <property type="match status" value="1"/>
</dbReference>
<proteinExistence type="predicted"/>
<dbReference type="AlphaFoldDB" id="A0A377IW66"/>
<dbReference type="Gene3D" id="1.20.120.1630">
    <property type="match status" value="1"/>
</dbReference>
<dbReference type="PANTHER" id="PTHR12714:SF9">
    <property type="entry name" value="PROTEIN-S-ISOPRENYLCYSTEINE O-METHYLTRANSFERASE"/>
    <property type="match status" value="1"/>
</dbReference>
<keyword evidence="6" id="KW-0808">Transferase</keyword>
<keyword evidence="4 5" id="KW-0472">Membrane</keyword>
<feature type="transmembrane region" description="Helical" evidence="5">
    <location>
        <begin position="36"/>
        <end position="53"/>
    </location>
</feature>
<dbReference type="InterPro" id="IPR007318">
    <property type="entry name" value="Phopholipid_MeTrfase"/>
</dbReference>
<feature type="transmembrane region" description="Helical" evidence="5">
    <location>
        <begin position="101"/>
        <end position="119"/>
    </location>
</feature>
<dbReference type="RefSeq" id="WP_007241534.1">
    <property type="nucleotide sequence ID" value="NZ_LT906463.1"/>
</dbReference>
<keyword evidence="7" id="KW-1185">Reference proteome</keyword>
<evidence type="ECO:0000256" key="4">
    <source>
        <dbReference type="ARBA" id="ARBA00023136"/>
    </source>
</evidence>
<keyword evidence="6" id="KW-0489">Methyltransferase</keyword>
<evidence type="ECO:0000256" key="5">
    <source>
        <dbReference type="SAM" id="Phobius"/>
    </source>
</evidence>
<evidence type="ECO:0000256" key="2">
    <source>
        <dbReference type="ARBA" id="ARBA00022692"/>
    </source>
</evidence>
<gene>
    <name evidence="6" type="ORF">NCTC13335_00016</name>
</gene>
<name>A0A377IW66_9PAST</name>
<dbReference type="GO" id="GO:0008168">
    <property type="term" value="F:methyltransferase activity"/>
    <property type="evidence" value="ECO:0007669"/>
    <property type="project" value="UniProtKB-KW"/>
</dbReference>
<dbReference type="OrthoDB" id="9811969at2"/>
<dbReference type="Proteomes" id="UP000255264">
    <property type="component" value="Unassembled WGS sequence"/>
</dbReference>
<evidence type="ECO:0000256" key="3">
    <source>
        <dbReference type="ARBA" id="ARBA00022989"/>
    </source>
</evidence>
<reference evidence="6 7" key="1">
    <citation type="submission" date="2018-06" db="EMBL/GenBank/DDBJ databases">
        <authorList>
            <consortium name="Pathogen Informatics"/>
            <person name="Doyle S."/>
        </authorList>
    </citation>
    <scope>NUCLEOTIDE SEQUENCE [LARGE SCALE GENOMIC DNA]</scope>
    <source>
        <strain evidence="6 7">NCTC13335</strain>
    </source>
</reference>
<keyword evidence="3 5" id="KW-1133">Transmembrane helix</keyword>
<accession>A0A377IW66</accession>
<dbReference type="PANTHER" id="PTHR12714">
    <property type="entry name" value="PROTEIN-S ISOPRENYLCYSTEINE O-METHYLTRANSFERASE"/>
    <property type="match status" value="1"/>
</dbReference>
<comment type="subcellular location">
    <subcellularLocation>
        <location evidence="1">Endomembrane system</location>
        <topology evidence="1">Multi-pass membrane protein</topology>
    </subcellularLocation>
</comment>
<evidence type="ECO:0000256" key="1">
    <source>
        <dbReference type="ARBA" id="ARBA00004127"/>
    </source>
</evidence>
<dbReference type="GO" id="GO:0012505">
    <property type="term" value="C:endomembrane system"/>
    <property type="evidence" value="ECO:0007669"/>
    <property type="project" value="UniProtKB-SubCell"/>
</dbReference>
<protein>
    <submittedName>
        <fullName evidence="6">Protein-S-isoprenylcysteine methyltransferase</fullName>
    </submittedName>
</protein>